<dbReference type="Proteomes" id="UP001595796">
    <property type="component" value="Unassembled WGS sequence"/>
</dbReference>
<accession>A0ABV9YWJ4</accession>
<gene>
    <name evidence="2" type="ORF">ACFPFW_01030</name>
</gene>
<evidence type="ECO:0000313" key="2">
    <source>
        <dbReference type="EMBL" id="MFC5066594.1"/>
    </source>
</evidence>
<dbReference type="RefSeq" id="WP_114955373.1">
    <property type="nucleotide sequence ID" value="NZ_JBHSJF010000001.1"/>
</dbReference>
<evidence type="ECO:0000256" key="1">
    <source>
        <dbReference type="SAM" id="SignalP"/>
    </source>
</evidence>
<name>A0ABV9YWJ4_9HYPH</name>
<organism evidence="2 3">
    <name type="scientific">Flaviflagellibacter deserti</name>
    <dbReference type="NCBI Taxonomy" id="2267266"/>
    <lineage>
        <taxon>Bacteria</taxon>
        <taxon>Pseudomonadati</taxon>
        <taxon>Pseudomonadota</taxon>
        <taxon>Alphaproteobacteria</taxon>
        <taxon>Hyphomicrobiales</taxon>
        <taxon>Flaviflagellibacter</taxon>
    </lineage>
</organism>
<dbReference type="EMBL" id="JBHSJF010000001">
    <property type="protein sequence ID" value="MFC5066594.1"/>
    <property type="molecule type" value="Genomic_DNA"/>
</dbReference>
<keyword evidence="3" id="KW-1185">Reference proteome</keyword>
<keyword evidence="1" id="KW-0732">Signal</keyword>
<feature type="signal peptide" evidence="1">
    <location>
        <begin position="1"/>
        <end position="24"/>
    </location>
</feature>
<sequence length="121" mass="13224">MKQMLLPAVVCAGVMFGGATTASAQGIYIGPGGAGPDYGYYPPPPPPPRYYGPPPRYYGGGPAFRIDRGEAVRIARRNGLERIYDVDRSGPNWVVRGENYRGRDLSVWVNSYNGDVSISRR</sequence>
<protein>
    <recommendedName>
        <fullName evidence="4">PepSY domain-containing protein</fullName>
    </recommendedName>
</protein>
<comment type="caution">
    <text evidence="2">The sequence shown here is derived from an EMBL/GenBank/DDBJ whole genome shotgun (WGS) entry which is preliminary data.</text>
</comment>
<feature type="chain" id="PRO_5045967264" description="PepSY domain-containing protein" evidence="1">
    <location>
        <begin position="25"/>
        <end position="121"/>
    </location>
</feature>
<reference evidence="3" key="1">
    <citation type="journal article" date="2019" name="Int. J. Syst. Evol. Microbiol.">
        <title>The Global Catalogue of Microorganisms (GCM) 10K type strain sequencing project: providing services to taxonomists for standard genome sequencing and annotation.</title>
        <authorList>
            <consortium name="The Broad Institute Genomics Platform"/>
            <consortium name="The Broad Institute Genome Sequencing Center for Infectious Disease"/>
            <person name="Wu L."/>
            <person name="Ma J."/>
        </authorList>
    </citation>
    <scope>NUCLEOTIDE SEQUENCE [LARGE SCALE GENOMIC DNA]</scope>
    <source>
        <strain evidence="3">CGMCC 1.16444</strain>
    </source>
</reference>
<proteinExistence type="predicted"/>
<evidence type="ECO:0000313" key="3">
    <source>
        <dbReference type="Proteomes" id="UP001595796"/>
    </source>
</evidence>
<evidence type="ECO:0008006" key="4">
    <source>
        <dbReference type="Google" id="ProtNLM"/>
    </source>
</evidence>